<keyword evidence="1" id="KW-1133">Transmembrane helix</keyword>
<protein>
    <submittedName>
        <fullName evidence="2">Uncharacterized protein</fullName>
    </submittedName>
</protein>
<evidence type="ECO:0000256" key="1">
    <source>
        <dbReference type="SAM" id="Phobius"/>
    </source>
</evidence>
<keyword evidence="1" id="KW-0472">Membrane</keyword>
<reference evidence="2 3" key="1">
    <citation type="submission" date="2017-03" db="EMBL/GenBank/DDBJ databases">
        <title>Genome analysis of Rhizobial strains effectives or ineffectives for nitrogen fixation isolated from bean seeds.</title>
        <authorList>
            <person name="Peralta H."/>
            <person name="Aguilar-Vera A."/>
            <person name="Mora Y."/>
            <person name="Vargas-Lagunas C."/>
            <person name="Girard L."/>
            <person name="Mora J."/>
        </authorList>
    </citation>
    <scope>NUCLEOTIDE SEQUENCE [LARGE SCALE GENOMIC DNA]</scope>
    <source>
        <strain evidence="2 3">CCGM3</strain>
    </source>
</reference>
<evidence type="ECO:0000313" key="2">
    <source>
        <dbReference type="EMBL" id="RDJ11095.1"/>
    </source>
</evidence>
<dbReference type="Proteomes" id="UP000254939">
    <property type="component" value="Unassembled WGS sequence"/>
</dbReference>
<accession>A0A370KP35</accession>
<organism evidence="2 3">
    <name type="scientific">Rhizobium grahamii</name>
    <dbReference type="NCBI Taxonomy" id="1120045"/>
    <lineage>
        <taxon>Bacteria</taxon>
        <taxon>Pseudomonadati</taxon>
        <taxon>Pseudomonadota</taxon>
        <taxon>Alphaproteobacteria</taxon>
        <taxon>Hyphomicrobiales</taxon>
        <taxon>Rhizobiaceae</taxon>
        <taxon>Rhizobium/Agrobacterium group</taxon>
        <taxon>Rhizobium</taxon>
    </lineage>
</organism>
<keyword evidence="1" id="KW-0812">Transmembrane</keyword>
<sequence>MNVLSKGAWVSQACRQASNDIFDCHAIKGIQWEIDHNWTAIRVGIVVLVVGWLLYRKRAALEDAFVNGVARLIRGKRRVGNRIDDVKNRIVEKANE</sequence>
<gene>
    <name evidence="2" type="ORF">B5K06_12330</name>
</gene>
<dbReference type="AlphaFoldDB" id="A0A370KP35"/>
<feature type="transmembrane region" description="Helical" evidence="1">
    <location>
        <begin position="38"/>
        <end position="55"/>
    </location>
</feature>
<evidence type="ECO:0000313" key="3">
    <source>
        <dbReference type="Proteomes" id="UP000254939"/>
    </source>
</evidence>
<dbReference type="EMBL" id="NAAC01000015">
    <property type="protein sequence ID" value="RDJ11095.1"/>
    <property type="molecule type" value="Genomic_DNA"/>
</dbReference>
<name>A0A370KP35_9HYPH</name>
<comment type="caution">
    <text evidence="2">The sequence shown here is derived from an EMBL/GenBank/DDBJ whole genome shotgun (WGS) entry which is preliminary data.</text>
</comment>
<proteinExistence type="predicted"/>